<dbReference type="SMART" id="SM00932">
    <property type="entry name" value="Nfu_N"/>
    <property type="match status" value="1"/>
</dbReference>
<dbReference type="Pfam" id="PF08712">
    <property type="entry name" value="Nfu_N"/>
    <property type="match status" value="1"/>
</dbReference>
<dbReference type="AlphaFoldDB" id="A0A0M2NUR0"/>
<dbReference type="Proteomes" id="UP000034455">
    <property type="component" value="Unassembled WGS sequence"/>
</dbReference>
<reference evidence="2 3" key="1">
    <citation type="submission" date="2015-03" db="EMBL/GenBank/DDBJ databases">
        <title>Genome Assembly of Staphylococcus cohnii subsp. cohnii strain G22B2.</title>
        <authorList>
            <person name="Nair G."/>
            <person name="Kaur G."/>
            <person name="Khatri I."/>
            <person name="Singh N.K."/>
            <person name="Sathyabama S."/>
            <person name="Maurya S.K."/>
            <person name="Subramanian S."/>
            <person name="Agrewala J.N."/>
            <person name="Mayilraj S."/>
        </authorList>
    </citation>
    <scope>NUCLEOTIDE SEQUENCE [LARGE SCALE GENOMIC DNA]</scope>
    <source>
        <strain evidence="2 3">G22B2</strain>
    </source>
</reference>
<gene>
    <name evidence="2" type="ORF">UF66_0779</name>
</gene>
<feature type="domain" description="Scaffold protein Nfu/NifU N-terminal" evidence="1">
    <location>
        <begin position="4"/>
        <end position="85"/>
    </location>
</feature>
<proteinExistence type="predicted"/>
<evidence type="ECO:0000313" key="3">
    <source>
        <dbReference type="Proteomes" id="UP000034455"/>
    </source>
</evidence>
<accession>A0A0M2NUR0</accession>
<dbReference type="PATRIC" id="fig|74704.6.peg.793"/>
<dbReference type="SUPFAM" id="SSF110836">
    <property type="entry name" value="Hypothetical protein SAV1430"/>
    <property type="match status" value="1"/>
</dbReference>
<evidence type="ECO:0000259" key="1">
    <source>
        <dbReference type="SMART" id="SM00932"/>
    </source>
</evidence>
<dbReference type="InterPro" id="IPR036498">
    <property type="entry name" value="Nfu/NifU_N_sf"/>
</dbReference>
<dbReference type="RefSeq" id="WP_019468950.1">
    <property type="nucleotide sequence ID" value="NZ_BKAS01000016.1"/>
</dbReference>
<dbReference type="EMBL" id="LAKJ01000013">
    <property type="protein sequence ID" value="KKI63732.1"/>
    <property type="molecule type" value="Genomic_DNA"/>
</dbReference>
<sequence length="85" mass="9498">MEILNVATTPNPNTMKIDLKLDSGDNKPNTYTKVKEDQPDFINAVLEVDGVKSIFQAMNFISVDKNSDADWDTLLPNITKALEEI</sequence>
<name>A0A0M2NUR0_STACC</name>
<dbReference type="GeneID" id="58097557"/>
<dbReference type="InterPro" id="IPR014824">
    <property type="entry name" value="Nfu/NifU_N"/>
</dbReference>
<dbReference type="Gene3D" id="3.30.1370.70">
    <property type="entry name" value="Scaffold protein Nfu/NifU, N-terminal domain"/>
    <property type="match status" value="1"/>
</dbReference>
<evidence type="ECO:0000313" key="2">
    <source>
        <dbReference type="EMBL" id="KKI63732.1"/>
    </source>
</evidence>
<comment type="caution">
    <text evidence="2">The sequence shown here is derived from an EMBL/GenBank/DDBJ whole genome shotgun (WGS) entry which is preliminary data.</text>
</comment>
<protein>
    <recommendedName>
        <fullName evidence="1">Scaffold protein Nfu/NifU N-terminal domain-containing protein</fullName>
    </recommendedName>
</protein>
<organism evidence="2 3">
    <name type="scientific">Staphylococcus cohnii subsp. cohnii</name>
    <dbReference type="NCBI Taxonomy" id="74704"/>
    <lineage>
        <taxon>Bacteria</taxon>
        <taxon>Bacillati</taxon>
        <taxon>Bacillota</taxon>
        <taxon>Bacilli</taxon>
        <taxon>Bacillales</taxon>
        <taxon>Staphylococcaceae</taxon>
        <taxon>Staphylococcus</taxon>
        <taxon>Staphylococcus cohnii species complex</taxon>
    </lineage>
</organism>